<accession>A0A1M6MM29</accession>
<dbReference type="Pfam" id="PF07478">
    <property type="entry name" value="Dala_Dala_lig_C"/>
    <property type="match status" value="1"/>
</dbReference>
<dbReference type="InterPro" id="IPR011127">
    <property type="entry name" value="Dala_Dala_lig_N"/>
</dbReference>
<evidence type="ECO:0000256" key="6">
    <source>
        <dbReference type="ARBA" id="ARBA00012216"/>
    </source>
</evidence>
<dbReference type="HAMAP" id="MF_00047">
    <property type="entry name" value="Dala_Dala_lig"/>
    <property type="match status" value="1"/>
</dbReference>
<dbReference type="STRING" id="1830138.SAMN05443507_104110"/>
<evidence type="ECO:0000313" key="28">
    <source>
        <dbReference type="EMBL" id="SHJ84509.1"/>
    </source>
</evidence>
<evidence type="ECO:0000256" key="9">
    <source>
        <dbReference type="ARBA" id="ARBA00022723"/>
    </source>
</evidence>
<evidence type="ECO:0000313" key="29">
    <source>
        <dbReference type="Proteomes" id="UP000184016"/>
    </source>
</evidence>
<keyword evidence="13 22" id="KW-0133">Cell shape</keyword>
<evidence type="ECO:0000256" key="21">
    <source>
        <dbReference type="ARBA" id="ARBA00077154"/>
    </source>
</evidence>
<evidence type="ECO:0000256" key="3">
    <source>
        <dbReference type="ARBA" id="ARBA00004496"/>
    </source>
</evidence>
<dbReference type="PANTHER" id="PTHR23132:SF25">
    <property type="entry name" value="D-ALANINE--D-ALANINE LIGASE A"/>
    <property type="match status" value="1"/>
</dbReference>
<evidence type="ECO:0000256" key="12">
    <source>
        <dbReference type="ARBA" id="ARBA00022842"/>
    </source>
</evidence>
<dbReference type="PROSITE" id="PS50975">
    <property type="entry name" value="ATP_GRASP"/>
    <property type="match status" value="1"/>
</dbReference>
<comment type="pathway">
    <text evidence="18">Glycan biosynthesis.</text>
</comment>
<comment type="catalytic activity">
    <reaction evidence="17 22">
        <text>2 D-alanine + ATP = D-alanyl-D-alanine + ADP + phosphate + H(+)</text>
        <dbReference type="Rhea" id="RHEA:11224"/>
        <dbReference type="ChEBI" id="CHEBI:15378"/>
        <dbReference type="ChEBI" id="CHEBI:30616"/>
        <dbReference type="ChEBI" id="CHEBI:43474"/>
        <dbReference type="ChEBI" id="CHEBI:57416"/>
        <dbReference type="ChEBI" id="CHEBI:57822"/>
        <dbReference type="ChEBI" id="CHEBI:456216"/>
        <dbReference type="EC" id="6.3.2.4"/>
    </reaction>
</comment>
<evidence type="ECO:0000256" key="8">
    <source>
        <dbReference type="ARBA" id="ARBA00022598"/>
    </source>
</evidence>
<feature type="binding site" evidence="24">
    <location>
        <begin position="234"/>
        <end position="241"/>
    </location>
    <ligand>
        <name>ATP</name>
        <dbReference type="ChEBI" id="CHEBI:30616"/>
    </ligand>
</feature>
<feature type="active site" evidence="23">
    <location>
        <position position="16"/>
    </location>
</feature>
<keyword evidence="11 26" id="KW-0067">ATP-binding</keyword>
<dbReference type="GO" id="GO:0005829">
    <property type="term" value="C:cytosol"/>
    <property type="evidence" value="ECO:0007669"/>
    <property type="project" value="TreeGrafter"/>
</dbReference>
<keyword evidence="8 22" id="KW-0436">Ligase</keyword>
<evidence type="ECO:0000256" key="25">
    <source>
        <dbReference type="PIRSR" id="PIRSR039102-3"/>
    </source>
</evidence>
<evidence type="ECO:0000256" key="1">
    <source>
        <dbReference type="ARBA" id="ARBA00001936"/>
    </source>
</evidence>
<evidence type="ECO:0000256" key="14">
    <source>
        <dbReference type="ARBA" id="ARBA00022984"/>
    </source>
</evidence>
<dbReference type="Gene3D" id="3.40.50.20">
    <property type="match status" value="1"/>
</dbReference>
<feature type="binding site" evidence="24">
    <location>
        <begin position="196"/>
        <end position="198"/>
    </location>
    <ligand>
        <name>ATP</name>
        <dbReference type="ChEBI" id="CHEBI:30616"/>
    </ligand>
</feature>
<evidence type="ECO:0000256" key="7">
    <source>
        <dbReference type="ARBA" id="ARBA00022490"/>
    </source>
</evidence>
<dbReference type="GO" id="GO:0009252">
    <property type="term" value="P:peptidoglycan biosynthetic process"/>
    <property type="evidence" value="ECO:0007669"/>
    <property type="project" value="UniProtKB-UniRule"/>
</dbReference>
<dbReference type="InterPro" id="IPR013815">
    <property type="entry name" value="ATP_grasp_subdomain_1"/>
</dbReference>
<feature type="active site" evidence="23">
    <location>
        <position position="339"/>
    </location>
</feature>
<dbReference type="GO" id="GO:0046872">
    <property type="term" value="F:metal ion binding"/>
    <property type="evidence" value="ECO:0007669"/>
    <property type="project" value="UniProtKB-KW"/>
</dbReference>
<keyword evidence="7 22" id="KW-0963">Cytoplasm</keyword>
<keyword evidence="10 24" id="KW-0547">Nucleotide-binding</keyword>
<reference evidence="29" key="1">
    <citation type="submission" date="2016-11" db="EMBL/GenBank/DDBJ databases">
        <authorList>
            <person name="Varghese N."/>
            <person name="Submissions S."/>
        </authorList>
    </citation>
    <scope>NUCLEOTIDE SEQUENCE [LARGE SCALE GENOMIC DNA]</scope>
    <source>
        <strain evidence="29">USBA-503</strain>
    </source>
</reference>
<sequence>MKRLRVGVLFGGKSGEHEVSVMSGRSMIQSLDPCKYEAIPIGISKEGKFVLGEAAQTALQRGLVESLPSHTVHPGLGEEMGEAWSHLSPNVTPAHHVKYTTENHDTPKVDVIIPVLHGSYGEDGTMQGMLEMLGIPYVGSGVLASALCMDKIAMKQLFSAHGFPQVKYMSVLRSEWENDSQVVERRIEETLGYPCFVKPANLGSSVGISKVTERNRLHEAMQLAARYDRRLIIEQGLQVREIEIAVLGNDNPQTSVPGEVIPAGEFYDYNAKYISGESELLIPAPMSDAQRQEVQEIAIAAYRAADCAGLARIDFFIEKNTGKVYLNEINTMPGFTQYSMYPKLWEATGMGYAELVDRLIQLALERFEEQKRKLTDFALPGQSVSTSAEN</sequence>
<evidence type="ECO:0000256" key="26">
    <source>
        <dbReference type="PROSITE-ProRule" id="PRU00409"/>
    </source>
</evidence>
<feature type="domain" description="ATP-grasp" evidence="27">
    <location>
        <begin position="155"/>
        <end position="361"/>
    </location>
</feature>
<feature type="binding site" evidence="25">
    <location>
        <position position="330"/>
    </location>
    <ligand>
        <name>Mg(2+)</name>
        <dbReference type="ChEBI" id="CHEBI:18420"/>
        <label>2</label>
    </ligand>
</feature>
<dbReference type="Proteomes" id="UP000184016">
    <property type="component" value="Unassembled WGS sequence"/>
</dbReference>
<evidence type="ECO:0000256" key="4">
    <source>
        <dbReference type="ARBA" id="ARBA00004752"/>
    </source>
</evidence>
<evidence type="ECO:0000256" key="16">
    <source>
        <dbReference type="ARBA" id="ARBA00023316"/>
    </source>
</evidence>
<keyword evidence="12 25" id="KW-0460">Magnesium</keyword>
<comment type="cofactor">
    <cofactor evidence="25">
        <name>Mg(2+)</name>
        <dbReference type="ChEBI" id="CHEBI:18420"/>
    </cofactor>
    <cofactor evidence="25">
        <name>Mn(2+)</name>
        <dbReference type="ChEBI" id="CHEBI:29035"/>
    </cofactor>
    <text evidence="25">Binds 2 magnesium or manganese ions per subunit.</text>
</comment>
<evidence type="ECO:0000259" key="27">
    <source>
        <dbReference type="PROSITE" id="PS50975"/>
    </source>
</evidence>
<evidence type="ECO:0000256" key="15">
    <source>
        <dbReference type="ARBA" id="ARBA00023211"/>
    </source>
</evidence>
<dbReference type="AlphaFoldDB" id="A0A1M6MM29"/>
<dbReference type="EMBL" id="FRAF01000004">
    <property type="protein sequence ID" value="SHJ84509.1"/>
    <property type="molecule type" value="Genomic_DNA"/>
</dbReference>
<dbReference type="GO" id="GO:0008360">
    <property type="term" value="P:regulation of cell shape"/>
    <property type="evidence" value="ECO:0007669"/>
    <property type="project" value="UniProtKB-KW"/>
</dbReference>
<proteinExistence type="inferred from homology"/>
<evidence type="ECO:0000256" key="20">
    <source>
        <dbReference type="ARBA" id="ARBA00076288"/>
    </source>
</evidence>
<evidence type="ECO:0000256" key="13">
    <source>
        <dbReference type="ARBA" id="ARBA00022960"/>
    </source>
</evidence>
<evidence type="ECO:0000256" key="11">
    <source>
        <dbReference type="ARBA" id="ARBA00022840"/>
    </source>
</evidence>
<gene>
    <name evidence="22" type="primary">ddl</name>
    <name evidence="28" type="ORF">SAMN05443507_104110</name>
</gene>
<evidence type="ECO:0000256" key="18">
    <source>
        <dbReference type="ARBA" id="ARBA00060592"/>
    </source>
</evidence>
<comment type="similarity">
    <text evidence="5 22">Belongs to the D-alanine--D-alanine ligase family.</text>
</comment>
<dbReference type="NCBIfam" id="NF002528">
    <property type="entry name" value="PRK01966.1-4"/>
    <property type="match status" value="1"/>
</dbReference>
<feature type="active site" evidence="23">
    <location>
        <position position="204"/>
    </location>
</feature>
<dbReference type="InterPro" id="IPR005905">
    <property type="entry name" value="D_ala_D_ala"/>
</dbReference>
<dbReference type="NCBIfam" id="NF002378">
    <property type="entry name" value="PRK01372.1"/>
    <property type="match status" value="1"/>
</dbReference>
<evidence type="ECO:0000256" key="19">
    <source>
        <dbReference type="ARBA" id="ARBA00068427"/>
    </source>
</evidence>
<feature type="binding site" evidence="25">
    <location>
        <position position="328"/>
    </location>
    <ligand>
        <name>Mg(2+)</name>
        <dbReference type="ChEBI" id="CHEBI:18420"/>
        <label>1</label>
    </ligand>
</feature>
<feature type="binding site" evidence="24">
    <location>
        <begin position="204"/>
        <end position="205"/>
    </location>
    <ligand>
        <name>ATP</name>
        <dbReference type="ChEBI" id="CHEBI:30616"/>
    </ligand>
</feature>
<name>A0A1M6MM29_9BACL</name>
<evidence type="ECO:0000256" key="2">
    <source>
        <dbReference type="ARBA" id="ARBA00003921"/>
    </source>
</evidence>
<keyword evidence="16 22" id="KW-0961">Cell wall biogenesis/degradation</keyword>
<evidence type="ECO:0000256" key="5">
    <source>
        <dbReference type="ARBA" id="ARBA00010871"/>
    </source>
</evidence>
<dbReference type="PROSITE" id="PS00843">
    <property type="entry name" value="DALA_DALA_LIGASE_1"/>
    <property type="match status" value="1"/>
</dbReference>
<dbReference type="InterPro" id="IPR000291">
    <property type="entry name" value="D-Ala_lig_Van_CS"/>
</dbReference>
<dbReference type="GO" id="GO:0005524">
    <property type="term" value="F:ATP binding"/>
    <property type="evidence" value="ECO:0007669"/>
    <property type="project" value="UniProtKB-UniRule"/>
</dbReference>
<dbReference type="InterPro" id="IPR011095">
    <property type="entry name" value="Dala_Dala_lig_C"/>
</dbReference>
<organism evidence="28 29">
    <name type="scientific">Alicyclobacillus tolerans</name>
    <dbReference type="NCBI Taxonomy" id="90970"/>
    <lineage>
        <taxon>Bacteria</taxon>
        <taxon>Bacillati</taxon>
        <taxon>Bacillota</taxon>
        <taxon>Bacilli</taxon>
        <taxon>Bacillales</taxon>
        <taxon>Alicyclobacillaceae</taxon>
        <taxon>Alicyclobacillus</taxon>
    </lineage>
</organism>
<feature type="binding site" evidence="25">
    <location>
        <position position="314"/>
    </location>
    <ligand>
        <name>Mg(2+)</name>
        <dbReference type="ChEBI" id="CHEBI:18420"/>
        <label>1</label>
    </ligand>
</feature>
<dbReference type="Pfam" id="PF01820">
    <property type="entry name" value="Dala_Dala_lig_N"/>
    <property type="match status" value="1"/>
</dbReference>
<comment type="subcellular location">
    <subcellularLocation>
        <location evidence="3 22">Cytoplasm</location>
    </subcellularLocation>
</comment>
<dbReference type="InterPro" id="IPR016185">
    <property type="entry name" value="PreATP-grasp_dom_sf"/>
</dbReference>
<dbReference type="NCBIfam" id="TIGR01205">
    <property type="entry name" value="D_ala_D_alaTIGR"/>
    <property type="match status" value="1"/>
</dbReference>
<comment type="cofactor">
    <cofactor evidence="1">
        <name>Mn(2+)</name>
        <dbReference type="ChEBI" id="CHEBI:29035"/>
    </cofactor>
</comment>
<keyword evidence="29" id="KW-1185">Reference proteome</keyword>
<dbReference type="FunFam" id="3.30.1490.20:FF:000007">
    <property type="entry name" value="D-alanine--D-alanine ligase"/>
    <property type="match status" value="1"/>
</dbReference>
<evidence type="ECO:0000256" key="22">
    <source>
        <dbReference type="HAMAP-Rule" id="MF_00047"/>
    </source>
</evidence>
<dbReference type="UniPathway" id="UPA00219"/>
<comment type="pathway">
    <text evidence="4 22">Cell wall biogenesis; peptidoglycan biosynthesis.</text>
</comment>
<evidence type="ECO:0000256" key="17">
    <source>
        <dbReference type="ARBA" id="ARBA00047614"/>
    </source>
</evidence>
<dbReference type="SUPFAM" id="SSF56059">
    <property type="entry name" value="Glutathione synthetase ATP-binding domain-like"/>
    <property type="match status" value="1"/>
</dbReference>
<dbReference type="OrthoDB" id="9813261at2"/>
<evidence type="ECO:0000256" key="10">
    <source>
        <dbReference type="ARBA" id="ARBA00022741"/>
    </source>
</evidence>
<dbReference type="PROSITE" id="PS00844">
    <property type="entry name" value="DALA_DALA_LIGASE_2"/>
    <property type="match status" value="1"/>
</dbReference>
<dbReference type="PIRSF" id="PIRSF039102">
    <property type="entry name" value="Ddl/VanB"/>
    <property type="match status" value="1"/>
</dbReference>
<evidence type="ECO:0000256" key="24">
    <source>
        <dbReference type="PIRSR" id="PIRSR039102-2"/>
    </source>
</evidence>
<keyword evidence="9 25" id="KW-0479">Metal-binding</keyword>
<dbReference type="EC" id="6.3.2.4" evidence="6 22"/>
<dbReference type="Gene3D" id="3.30.1490.20">
    <property type="entry name" value="ATP-grasp fold, A domain"/>
    <property type="match status" value="1"/>
</dbReference>
<keyword evidence="14 22" id="KW-0573">Peptidoglycan synthesis</keyword>
<feature type="binding site" evidence="24">
    <location>
        <begin position="327"/>
        <end position="328"/>
    </location>
    <ligand>
        <name>ATP</name>
        <dbReference type="ChEBI" id="CHEBI:30616"/>
    </ligand>
</feature>
<feature type="binding site" evidence="24">
    <location>
        <position position="151"/>
    </location>
    <ligand>
        <name>ATP</name>
        <dbReference type="ChEBI" id="CHEBI:30616"/>
    </ligand>
</feature>
<dbReference type="RefSeq" id="WP_072873184.1">
    <property type="nucleotide sequence ID" value="NZ_FRAF01000004.1"/>
</dbReference>
<keyword evidence="15 25" id="KW-0464">Manganese</keyword>
<dbReference type="PANTHER" id="PTHR23132">
    <property type="entry name" value="D-ALANINE--D-ALANINE LIGASE"/>
    <property type="match status" value="1"/>
</dbReference>
<comment type="function">
    <text evidence="2 22">Cell wall formation.</text>
</comment>
<feature type="binding site" evidence="25">
    <location>
        <position position="328"/>
    </location>
    <ligand>
        <name>Mg(2+)</name>
        <dbReference type="ChEBI" id="CHEBI:18420"/>
        <label>2</label>
    </ligand>
</feature>
<dbReference type="GO" id="GO:0071555">
    <property type="term" value="P:cell wall organization"/>
    <property type="evidence" value="ECO:0007669"/>
    <property type="project" value="UniProtKB-KW"/>
</dbReference>
<protein>
    <recommendedName>
        <fullName evidence="19 22">D-alanine--D-alanine ligase</fullName>
        <ecNumber evidence="6 22">6.3.2.4</ecNumber>
    </recommendedName>
    <alternativeName>
        <fullName evidence="21 22">D-Ala-D-Ala ligase</fullName>
    </alternativeName>
    <alternativeName>
        <fullName evidence="20 22">D-alanylalanine synthetase</fullName>
    </alternativeName>
</protein>
<evidence type="ECO:0000256" key="23">
    <source>
        <dbReference type="PIRSR" id="PIRSR039102-1"/>
    </source>
</evidence>
<dbReference type="SUPFAM" id="SSF52440">
    <property type="entry name" value="PreATP-grasp domain"/>
    <property type="match status" value="1"/>
</dbReference>
<dbReference type="InterPro" id="IPR011761">
    <property type="entry name" value="ATP-grasp"/>
</dbReference>
<dbReference type="GO" id="GO:0008716">
    <property type="term" value="F:D-alanine-D-alanine ligase activity"/>
    <property type="evidence" value="ECO:0007669"/>
    <property type="project" value="UniProtKB-UniRule"/>
</dbReference>
<dbReference type="FunFam" id="3.30.470.20:FF:000008">
    <property type="entry name" value="D-alanine--D-alanine ligase"/>
    <property type="match status" value="1"/>
</dbReference>
<dbReference type="Gene3D" id="3.30.470.20">
    <property type="entry name" value="ATP-grasp fold, B domain"/>
    <property type="match status" value="1"/>
</dbReference>